<dbReference type="AlphaFoldDB" id="A0A7X0HJ94"/>
<dbReference type="SUPFAM" id="SSF55961">
    <property type="entry name" value="Bet v1-like"/>
    <property type="match status" value="1"/>
</dbReference>
<dbReference type="Proteomes" id="UP000540423">
    <property type="component" value="Unassembled WGS sequence"/>
</dbReference>
<sequence length="175" mass="19382">MTSTPTGRRSTIDGLDSIAFDRTFRAGIKDVWAAVTESDRLARWIGEWTGDPSTGSVDFRMLYEGDEHQAELFTIQECQAPHRLVLTSQVPGQDIVWHMTLTLVEHEGCTTLTFSQSVGDPLMASGVGPGWDYYLDRLVVAETGGDPASVDFGDYHPVHAQHYLDMFSESPEDAE</sequence>
<dbReference type="Pfam" id="PF08327">
    <property type="entry name" value="AHSA1"/>
    <property type="match status" value="1"/>
</dbReference>
<evidence type="ECO:0000313" key="3">
    <source>
        <dbReference type="EMBL" id="MBB6438498.1"/>
    </source>
</evidence>
<dbReference type="EMBL" id="JACHEM010000014">
    <property type="protein sequence ID" value="MBB6438498.1"/>
    <property type="molecule type" value="Genomic_DNA"/>
</dbReference>
<reference evidence="3 4" key="1">
    <citation type="submission" date="2020-08" db="EMBL/GenBank/DDBJ databases">
        <title>Genomic Encyclopedia of Type Strains, Phase IV (KMG-IV): sequencing the most valuable type-strain genomes for metagenomic binning, comparative biology and taxonomic classification.</title>
        <authorList>
            <person name="Goeker M."/>
        </authorList>
    </citation>
    <scope>NUCLEOTIDE SEQUENCE [LARGE SCALE GENOMIC DNA]</scope>
    <source>
        <strain evidence="3 4">DSM 40141</strain>
    </source>
</reference>
<comment type="caution">
    <text evidence="3">The sequence shown here is derived from an EMBL/GenBank/DDBJ whole genome shotgun (WGS) entry which is preliminary data.</text>
</comment>
<dbReference type="Gene3D" id="3.30.530.20">
    <property type="match status" value="1"/>
</dbReference>
<comment type="similarity">
    <text evidence="1">Belongs to the AHA1 family.</text>
</comment>
<proteinExistence type="inferred from homology"/>
<dbReference type="InterPro" id="IPR023393">
    <property type="entry name" value="START-like_dom_sf"/>
</dbReference>
<name>A0A7X0HJ94_9ACTN</name>
<feature type="domain" description="Activator of Hsp90 ATPase homologue 1/2-like C-terminal" evidence="2">
    <location>
        <begin position="27"/>
        <end position="139"/>
    </location>
</feature>
<evidence type="ECO:0000259" key="2">
    <source>
        <dbReference type="Pfam" id="PF08327"/>
    </source>
</evidence>
<evidence type="ECO:0000256" key="1">
    <source>
        <dbReference type="ARBA" id="ARBA00006817"/>
    </source>
</evidence>
<evidence type="ECO:0000313" key="4">
    <source>
        <dbReference type="Proteomes" id="UP000540423"/>
    </source>
</evidence>
<organism evidence="3 4">
    <name type="scientific">Streptomyces candidus</name>
    <dbReference type="NCBI Taxonomy" id="67283"/>
    <lineage>
        <taxon>Bacteria</taxon>
        <taxon>Bacillati</taxon>
        <taxon>Actinomycetota</taxon>
        <taxon>Actinomycetes</taxon>
        <taxon>Kitasatosporales</taxon>
        <taxon>Streptomycetaceae</taxon>
        <taxon>Streptomyces</taxon>
    </lineage>
</organism>
<keyword evidence="4" id="KW-1185">Reference proteome</keyword>
<dbReference type="CDD" id="cd08899">
    <property type="entry name" value="SRPBCC_CalC_Aha1-like_6"/>
    <property type="match status" value="1"/>
</dbReference>
<gene>
    <name evidence="3" type="ORF">HNQ79_005010</name>
</gene>
<dbReference type="InterPro" id="IPR013538">
    <property type="entry name" value="ASHA1/2-like_C"/>
</dbReference>
<protein>
    <submittedName>
        <fullName evidence="3">Uncharacterized protein YndB with AHSA1/START domain</fullName>
    </submittedName>
</protein>
<accession>A0A7X0HJ94</accession>
<dbReference type="RefSeq" id="WP_185034683.1">
    <property type="nucleotide sequence ID" value="NZ_BNBN01000006.1"/>
</dbReference>